<dbReference type="GO" id="GO:0003677">
    <property type="term" value="F:DNA binding"/>
    <property type="evidence" value="ECO:0007669"/>
    <property type="project" value="InterPro"/>
</dbReference>
<gene>
    <name evidence="2" type="ORF">DPMN_053898</name>
</gene>
<reference evidence="2" key="2">
    <citation type="submission" date="2020-11" db="EMBL/GenBank/DDBJ databases">
        <authorList>
            <person name="McCartney M.A."/>
            <person name="Auch B."/>
            <person name="Kono T."/>
            <person name="Mallez S."/>
            <person name="Becker A."/>
            <person name="Gohl D.M."/>
            <person name="Silverstein K.A.T."/>
            <person name="Koren S."/>
            <person name="Bechman K.B."/>
            <person name="Herman A."/>
            <person name="Abrahante J.E."/>
            <person name="Garbe J."/>
        </authorList>
    </citation>
    <scope>NUCLEOTIDE SEQUENCE</scope>
    <source>
        <strain evidence="2">Duluth1</strain>
        <tissue evidence="2">Whole animal</tissue>
    </source>
</reference>
<protein>
    <recommendedName>
        <fullName evidence="1">HTH psq-type domain-containing protein</fullName>
    </recommendedName>
</protein>
<sequence length="83" mass="9271">MPKRYSQKDILDAVGAVRQGMSYRKASSKFVVPVMTIQNRISGKVDELAQAGRPTVIPTEVEVELVEKIKRAANMVCSCFYVH</sequence>
<keyword evidence="3" id="KW-1185">Reference proteome</keyword>
<dbReference type="Proteomes" id="UP000828390">
    <property type="component" value="Unassembled WGS sequence"/>
</dbReference>
<dbReference type="Gene3D" id="1.10.10.60">
    <property type="entry name" value="Homeodomain-like"/>
    <property type="match status" value="1"/>
</dbReference>
<name>A0A9D4CN03_DREPO</name>
<comment type="caution">
    <text evidence="2">The sequence shown here is derived from an EMBL/GenBank/DDBJ whole genome shotgun (WGS) entry which is preliminary data.</text>
</comment>
<dbReference type="AlphaFoldDB" id="A0A9D4CN03"/>
<organism evidence="2 3">
    <name type="scientific">Dreissena polymorpha</name>
    <name type="common">Zebra mussel</name>
    <name type="synonym">Mytilus polymorpha</name>
    <dbReference type="NCBI Taxonomy" id="45954"/>
    <lineage>
        <taxon>Eukaryota</taxon>
        <taxon>Metazoa</taxon>
        <taxon>Spiralia</taxon>
        <taxon>Lophotrochozoa</taxon>
        <taxon>Mollusca</taxon>
        <taxon>Bivalvia</taxon>
        <taxon>Autobranchia</taxon>
        <taxon>Heteroconchia</taxon>
        <taxon>Euheterodonta</taxon>
        <taxon>Imparidentia</taxon>
        <taxon>Neoheterodontei</taxon>
        <taxon>Myida</taxon>
        <taxon>Dreissenoidea</taxon>
        <taxon>Dreissenidae</taxon>
        <taxon>Dreissena</taxon>
    </lineage>
</organism>
<dbReference type="InterPro" id="IPR009057">
    <property type="entry name" value="Homeodomain-like_sf"/>
</dbReference>
<dbReference type="Pfam" id="PF05225">
    <property type="entry name" value="HTH_psq"/>
    <property type="match status" value="1"/>
</dbReference>
<dbReference type="InterPro" id="IPR007889">
    <property type="entry name" value="HTH_Psq"/>
</dbReference>
<accession>A0A9D4CN03</accession>
<dbReference type="SUPFAM" id="SSF46689">
    <property type="entry name" value="Homeodomain-like"/>
    <property type="match status" value="1"/>
</dbReference>
<dbReference type="EMBL" id="JAIWYP010000012">
    <property type="protein sequence ID" value="KAH3727952.1"/>
    <property type="molecule type" value="Genomic_DNA"/>
</dbReference>
<evidence type="ECO:0000259" key="1">
    <source>
        <dbReference type="Pfam" id="PF05225"/>
    </source>
</evidence>
<feature type="domain" description="HTH psq-type" evidence="1">
    <location>
        <begin position="10"/>
        <end position="45"/>
    </location>
</feature>
<evidence type="ECO:0000313" key="3">
    <source>
        <dbReference type="Proteomes" id="UP000828390"/>
    </source>
</evidence>
<reference evidence="2" key="1">
    <citation type="journal article" date="2019" name="bioRxiv">
        <title>The Genome of the Zebra Mussel, Dreissena polymorpha: A Resource for Invasive Species Research.</title>
        <authorList>
            <person name="McCartney M.A."/>
            <person name="Auch B."/>
            <person name="Kono T."/>
            <person name="Mallez S."/>
            <person name="Zhang Y."/>
            <person name="Obille A."/>
            <person name="Becker A."/>
            <person name="Abrahante J.E."/>
            <person name="Garbe J."/>
            <person name="Badalamenti J.P."/>
            <person name="Herman A."/>
            <person name="Mangelson H."/>
            <person name="Liachko I."/>
            <person name="Sullivan S."/>
            <person name="Sone E.D."/>
            <person name="Koren S."/>
            <person name="Silverstein K.A.T."/>
            <person name="Beckman K.B."/>
            <person name="Gohl D.M."/>
        </authorList>
    </citation>
    <scope>NUCLEOTIDE SEQUENCE</scope>
    <source>
        <strain evidence="2">Duluth1</strain>
        <tissue evidence="2">Whole animal</tissue>
    </source>
</reference>
<evidence type="ECO:0000313" key="2">
    <source>
        <dbReference type="EMBL" id="KAH3727952.1"/>
    </source>
</evidence>
<proteinExistence type="predicted"/>